<sequence length="188" mass="21294">MYSSVLVVCYLTWISHVYGVKNITHGVSRHFRSIGFPEGSGMGVFFALGVPLDIPEKSVLFSIYFEANYALPGEWNSSYYLEEPYLRKRSLDRRLAYDILMNKLESFGYSGENCLLKMICEVANYPLTSNGVLGDVLQILFTPSSSRDENLPSEIIEAEHAVHCNSRYKKCPESPLALIRRHDLGDNI</sequence>
<accession>A0ABP1NIJ3</accession>
<dbReference type="SMART" id="SM00718">
    <property type="entry name" value="DM4_12"/>
    <property type="match status" value="1"/>
</dbReference>
<protein>
    <submittedName>
        <fullName evidence="2">Uncharacterized protein</fullName>
    </submittedName>
</protein>
<dbReference type="Proteomes" id="UP001642520">
    <property type="component" value="Unassembled WGS sequence"/>
</dbReference>
<dbReference type="InterPro" id="IPR006631">
    <property type="entry name" value="DM4_12"/>
</dbReference>
<gene>
    <name evidence="2" type="ORF">XYLVIOL_LOCUS4063</name>
</gene>
<evidence type="ECO:0000313" key="2">
    <source>
        <dbReference type="EMBL" id="CAL7939734.1"/>
    </source>
</evidence>
<name>A0ABP1NIJ3_XYLVO</name>
<dbReference type="PANTHER" id="PTHR21398:SF22">
    <property type="entry name" value="IP12060P-RELATED"/>
    <property type="match status" value="1"/>
</dbReference>
<reference evidence="2 3" key="1">
    <citation type="submission" date="2024-08" db="EMBL/GenBank/DDBJ databases">
        <authorList>
            <person name="Will J Nash"/>
            <person name="Angela Man"/>
            <person name="Seanna McTaggart"/>
            <person name="Kendall Baker"/>
            <person name="Tom Barker"/>
            <person name="Leah Catchpole"/>
            <person name="Alex Durrant"/>
            <person name="Karim Gharbi"/>
            <person name="Naomi Irish"/>
            <person name="Gemy Kaithakottil"/>
            <person name="Debby Ku"/>
            <person name="Aaliyah Providence"/>
            <person name="Felix Shaw"/>
            <person name="David Swarbreck"/>
            <person name="Chris Watkins"/>
            <person name="Ann M. McCartney"/>
            <person name="Giulio Formenti"/>
            <person name="Alice Mouton"/>
            <person name="Noel Vella"/>
            <person name="Bjorn M von Reumont"/>
            <person name="Adriana Vella"/>
            <person name="Wilfried Haerty"/>
        </authorList>
    </citation>
    <scope>NUCLEOTIDE SEQUENCE [LARGE SCALE GENOMIC DNA]</scope>
</reference>
<dbReference type="EMBL" id="CAXAJV020001290">
    <property type="protein sequence ID" value="CAL7939734.1"/>
    <property type="molecule type" value="Genomic_DNA"/>
</dbReference>
<feature type="signal peptide" evidence="1">
    <location>
        <begin position="1"/>
        <end position="19"/>
    </location>
</feature>
<feature type="chain" id="PRO_5047166160" evidence="1">
    <location>
        <begin position="20"/>
        <end position="188"/>
    </location>
</feature>
<comment type="caution">
    <text evidence="2">The sequence shown here is derived from an EMBL/GenBank/DDBJ whole genome shotgun (WGS) entry which is preliminary data.</text>
</comment>
<keyword evidence="3" id="KW-1185">Reference proteome</keyword>
<dbReference type="PANTHER" id="PTHR21398">
    <property type="entry name" value="AGAP007094-PA"/>
    <property type="match status" value="1"/>
</dbReference>
<keyword evidence="1" id="KW-0732">Signal</keyword>
<evidence type="ECO:0000256" key="1">
    <source>
        <dbReference type="SAM" id="SignalP"/>
    </source>
</evidence>
<proteinExistence type="predicted"/>
<organism evidence="2 3">
    <name type="scientific">Xylocopa violacea</name>
    <name type="common">Violet carpenter bee</name>
    <name type="synonym">Apis violacea</name>
    <dbReference type="NCBI Taxonomy" id="135666"/>
    <lineage>
        <taxon>Eukaryota</taxon>
        <taxon>Metazoa</taxon>
        <taxon>Ecdysozoa</taxon>
        <taxon>Arthropoda</taxon>
        <taxon>Hexapoda</taxon>
        <taxon>Insecta</taxon>
        <taxon>Pterygota</taxon>
        <taxon>Neoptera</taxon>
        <taxon>Endopterygota</taxon>
        <taxon>Hymenoptera</taxon>
        <taxon>Apocrita</taxon>
        <taxon>Aculeata</taxon>
        <taxon>Apoidea</taxon>
        <taxon>Anthophila</taxon>
        <taxon>Apidae</taxon>
        <taxon>Xylocopa</taxon>
        <taxon>Xylocopa</taxon>
    </lineage>
</organism>
<evidence type="ECO:0000313" key="3">
    <source>
        <dbReference type="Proteomes" id="UP001642520"/>
    </source>
</evidence>
<dbReference type="Pfam" id="PF07841">
    <property type="entry name" value="DM4_12"/>
    <property type="match status" value="1"/>
</dbReference>